<dbReference type="InterPro" id="IPR000192">
    <property type="entry name" value="Aminotrans_V_dom"/>
</dbReference>
<evidence type="ECO:0000313" key="11">
    <source>
        <dbReference type="Proteomes" id="UP000177088"/>
    </source>
</evidence>
<dbReference type="GO" id="GO:0030170">
    <property type="term" value="F:pyridoxal phosphate binding"/>
    <property type="evidence" value="ECO:0007669"/>
    <property type="project" value="UniProtKB-UniRule"/>
</dbReference>
<evidence type="ECO:0000256" key="4">
    <source>
        <dbReference type="ARBA" id="ARBA00022679"/>
    </source>
</evidence>
<comment type="function">
    <text evidence="8">Catalyzes the removal of elemental sulfur and selenium atoms from L-cysteine, L-cystine, L-selenocysteine, and L-selenocystine to produce L-alanine.</text>
</comment>
<dbReference type="InterPro" id="IPR020578">
    <property type="entry name" value="Aminotrans_V_PyrdxlP_BS"/>
</dbReference>
<evidence type="ECO:0000259" key="9">
    <source>
        <dbReference type="Pfam" id="PF00266"/>
    </source>
</evidence>
<keyword evidence="5 8" id="KW-0663">Pyridoxal phosphate</keyword>
<comment type="catalytic activity">
    <reaction evidence="6 8">
        <text>(sulfur carrier)-H + L-cysteine = (sulfur carrier)-SH + L-alanine</text>
        <dbReference type="Rhea" id="RHEA:43892"/>
        <dbReference type="Rhea" id="RHEA-COMP:14737"/>
        <dbReference type="Rhea" id="RHEA-COMP:14739"/>
        <dbReference type="ChEBI" id="CHEBI:29917"/>
        <dbReference type="ChEBI" id="CHEBI:35235"/>
        <dbReference type="ChEBI" id="CHEBI:57972"/>
        <dbReference type="ChEBI" id="CHEBI:64428"/>
        <dbReference type="EC" id="2.8.1.7"/>
    </reaction>
</comment>
<comment type="caution">
    <text evidence="10">The sequence shown here is derived from an EMBL/GenBank/DDBJ whole genome shotgun (WGS) entry which is preliminary data.</text>
</comment>
<evidence type="ECO:0000313" key="10">
    <source>
        <dbReference type="EMBL" id="OGL72376.1"/>
    </source>
</evidence>
<dbReference type="InterPro" id="IPR015422">
    <property type="entry name" value="PyrdxlP-dep_Trfase_small"/>
</dbReference>
<organism evidence="10 11">
    <name type="scientific">Candidatus Uhrbacteria bacterium RIFCSPHIGHO2_02_FULL_60_10</name>
    <dbReference type="NCBI Taxonomy" id="1802392"/>
    <lineage>
        <taxon>Bacteria</taxon>
        <taxon>Candidatus Uhriibacteriota</taxon>
    </lineage>
</organism>
<evidence type="ECO:0000256" key="2">
    <source>
        <dbReference type="ARBA" id="ARBA00010447"/>
    </source>
</evidence>
<dbReference type="EC" id="2.8.1.7" evidence="3 8"/>
<dbReference type="GO" id="GO:0031071">
    <property type="term" value="F:cysteine desulfurase activity"/>
    <property type="evidence" value="ECO:0007669"/>
    <property type="project" value="UniProtKB-UniRule"/>
</dbReference>
<dbReference type="InterPro" id="IPR015421">
    <property type="entry name" value="PyrdxlP-dep_Trfase_major"/>
</dbReference>
<dbReference type="EMBL" id="MGEA01000096">
    <property type="protein sequence ID" value="OGL72376.1"/>
    <property type="molecule type" value="Genomic_DNA"/>
</dbReference>
<dbReference type="InterPro" id="IPR010970">
    <property type="entry name" value="Cys_dSase_SufS"/>
</dbReference>
<evidence type="ECO:0000256" key="6">
    <source>
        <dbReference type="ARBA" id="ARBA00050776"/>
    </source>
</evidence>
<dbReference type="PROSITE" id="PS00595">
    <property type="entry name" value="AA_TRANSFER_CLASS_5"/>
    <property type="match status" value="1"/>
</dbReference>
<dbReference type="CDD" id="cd06453">
    <property type="entry name" value="SufS_like"/>
    <property type="match status" value="1"/>
</dbReference>
<accession>A0A1F7U2B0</accession>
<dbReference type="AlphaFoldDB" id="A0A1F7U2B0"/>
<dbReference type="PANTHER" id="PTHR43586">
    <property type="entry name" value="CYSTEINE DESULFURASE"/>
    <property type="match status" value="1"/>
</dbReference>
<reference evidence="10 11" key="1">
    <citation type="journal article" date="2016" name="Nat. Commun.">
        <title>Thousands of microbial genomes shed light on interconnected biogeochemical processes in an aquifer system.</title>
        <authorList>
            <person name="Anantharaman K."/>
            <person name="Brown C.T."/>
            <person name="Hug L.A."/>
            <person name="Sharon I."/>
            <person name="Castelle C.J."/>
            <person name="Probst A.J."/>
            <person name="Thomas B.C."/>
            <person name="Singh A."/>
            <person name="Wilkins M.J."/>
            <person name="Karaoz U."/>
            <person name="Brodie E.L."/>
            <person name="Williams K.H."/>
            <person name="Hubbard S.S."/>
            <person name="Banfield J.F."/>
        </authorList>
    </citation>
    <scope>NUCLEOTIDE SEQUENCE [LARGE SCALE GENOMIC DNA]</scope>
</reference>
<name>A0A1F7U2B0_9BACT</name>
<dbReference type="PANTHER" id="PTHR43586:SF8">
    <property type="entry name" value="CYSTEINE DESULFURASE 1, CHLOROPLASTIC"/>
    <property type="match status" value="1"/>
</dbReference>
<dbReference type="InterPro" id="IPR015424">
    <property type="entry name" value="PyrdxlP-dep_Trfase"/>
</dbReference>
<gene>
    <name evidence="10" type="ORF">A3C96_02820</name>
</gene>
<comment type="cofactor">
    <cofactor evidence="1 7">
        <name>pyridoxal 5'-phosphate</name>
        <dbReference type="ChEBI" id="CHEBI:597326"/>
    </cofactor>
</comment>
<protein>
    <recommendedName>
        <fullName evidence="3 8">Cysteine desulfurase</fullName>
        <ecNumber evidence="3 8">2.8.1.7</ecNumber>
    </recommendedName>
</protein>
<evidence type="ECO:0000256" key="3">
    <source>
        <dbReference type="ARBA" id="ARBA00012239"/>
    </source>
</evidence>
<dbReference type="PIRSF" id="PIRSF005572">
    <property type="entry name" value="NifS"/>
    <property type="match status" value="1"/>
</dbReference>
<evidence type="ECO:0000256" key="7">
    <source>
        <dbReference type="RuleBase" id="RU004504"/>
    </source>
</evidence>
<dbReference type="NCBIfam" id="TIGR01979">
    <property type="entry name" value="sufS"/>
    <property type="match status" value="1"/>
</dbReference>
<dbReference type="SUPFAM" id="SSF53383">
    <property type="entry name" value="PLP-dependent transferases"/>
    <property type="match status" value="1"/>
</dbReference>
<dbReference type="Proteomes" id="UP000177088">
    <property type="component" value="Unassembled WGS sequence"/>
</dbReference>
<comment type="similarity">
    <text evidence="2 8">Belongs to the class-V pyridoxal-phosphate-dependent aminotransferase family. Csd subfamily.</text>
</comment>
<keyword evidence="4 8" id="KW-0808">Transferase</keyword>
<dbReference type="Pfam" id="PF00266">
    <property type="entry name" value="Aminotran_5"/>
    <property type="match status" value="1"/>
</dbReference>
<feature type="domain" description="Aminotransferase class V" evidence="9">
    <location>
        <begin position="26"/>
        <end position="395"/>
    </location>
</feature>
<proteinExistence type="inferred from homology"/>
<evidence type="ECO:0000256" key="5">
    <source>
        <dbReference type="ARBA" id="ARBA00022898"/>
    </source>
</evidence>
<dbReference type="InterPro" id="IPR016454">
    <property type="entry name" value="Cysteine_dSase"/>
</dbReference>
<dbReference type="GO" id="GO:0006534">
    <property type="term" value="P:cysteine metabolic process"/>
    <property type="evidence" value="ECO:0007669"/>
    <property type="project" value="UniProtKB-UniRule"/>
</dbReference>
<sequence length="409" mass="44461">MTTPALDVLRLRQDFPMFGQGRPFHFLDTGASSQTPRQVLEAMENYYHNFRANVHRGMYRASETASERFEAVRRKAADLIGAKEKEIVFTRGCTEALNLLARMLSANLSVGDEVALSALEHHANLVPWQQLARERGFRLVVLPITPDGQLDMAAAKRLIGSRTKIVSVTHVSNVLGTIVPVADVAALAHAVGAVCVVDGAQSVGHQPVDVRRLDIDFLAFSGHKMLAPTGTGVLWGRAELLENLEPVAWGGDMISEVYWDRSTWNEMPWKFEAGTPNIAGVIGLGAACDYLRLLGPAAIRRHEMELTTYAMEKLAAIPGVTLHGPREAVIKGGVVSFTMAGIHPHDLATVLDTEGVCIRAGHHCAMPLLRDMGLNEGTARASFGIYNLPEDVDALVHGLLKAKKIFGIT</sequence>
<evidence type="ECO:0000256" key="8">
    <source>
        <dbReference type="RuleBase" id="RU004506"/>
    </source>
</evidence>
<dbReference type="Gene3D" id="3.90.1150.10">
    <property type="entry name" value="Aspartate Aminotransferase, domain 1"/>
    <property type="match status" value="1"/>
</dbReference>
<dbReference type="Gene3D" id="3.40.640.10">
    <property type="entry name" value="Type I PLP-dependent aspartate aminotransferase-like (Major domain)"/>
    <property type="match status" value="1"/>
</dbReference>
<evidence type="ECO:0000256" key="1">
    <source>
        <dbReference type="ARBA" id="ARBA00001933"/>
    </source>
</evidence>